<dbReference type="Proteomes" id="UP001148662">
    <property type="component" value="Unassembled WGS sequence"/>
</dbReference>
<keyword evidence="2" id="KW-1185">Reference proteome</keyword>
<evidence type="ECO:0000313" key="1">
    <source>
        <dbReference type="EMBL" id="KAJ3548963.1"/>
    </source>
</evidence>
<dbReference type="EMBL" id="JANHOG010000945">
    <property type="protein sequence ID" value="KAJ3548963.1"/>
    <property type="molecule type" value="Genomic_DNA"/>
</dbReference>
<protein>
    <submittedName>
        <fullName evidence="1">Uncharacterized protein</fullName>
    </submittedName>
</protein>
<sequence>MSDTEDKHIDKKPRLASPPRPINDVEEAYVQAILKEKQPEESYEPEDIEPIADASEIPTAPGPAPDLGGSMLGALTNVLFSHLQMPKAPRKYKLKTKPPEPFSKEDIIWREVLSLLGQETIDKAKAEGKEWEAPYEKYQEVELVVSCLSAHGDSLSIAPTSHPWVVVTPHALPGERIRVRIYQHSYLFSYADLLEIVEPNPKYRDDSRVKCKYFGQCSGCQYQMLDYETQLQLKRDIIVKAYNNYSNLPPSSVPTIGPTLSSPLQYGYRTKLTPHFAMGAGRAEINKETGPANGAQPEWLKIGFNKIGKRNVLDIEECPIATPAVNEGFTALRQEVINKVHTYKRGVSLLLRESLDVKLTPSTAKARPDKPPRWTIAQERNEWIEDEDKDEKRLCVTDHNQIVRERVGDTKFEYNAGSFFQNNNSRTRRKALNRRTSSMPTVAAACSPSH</sequence>
<comment type="caution">
    <text evidence="1">The sequence shown here is derived from an EMBL/GenBank/DDBJ whole genome shotgun (WGS) entry which is preliminary data.</text>
</comment>
<proteinExistence type="predicted"/>
<gene>
    <name evidence="1" type="ORF">NM688_g5232</name>
</gene>
<organism evidence="1 2">
    <name type="scientific">Phlebia brevispora</name>
    <dbReference type="NCBI Taxonomy" id="194682"/>
    <lineage>
        <taxon>Eukaryota</taxon>
        <taxon>Fungi</taxon>
        <taxon>Dikarya</taxon>
        <taxon>Basidiomycota</taxon>
        <taxon>Agaricomycotina</taxon>
        <taxon>Agaricomycetes</taxon>
        <taxon>Polyporales</taxon>
        <taxon>Meruliaceae</taxon>
        <taxon>Phlebia</taxon>
    </lineage>
</organism>
<name>A0ACC1SYL6_9APHY</name>
<reference evidence="1" key="1">
    <citation type="submission" date="2022-07" db="EMBL/GenBank/DDBJ databases">
        <title>Genome Sequence of Phlebia brevispora.</title>
        <authorList>
            <person name="Buettner E."/>
        </authorList>
    </citation>
    <scope>NUCLEOTIDE SEQUENCE</scope>
    <source>
        <strain evidence="1">MPL23</strain>
    </source>
</reference>
<evidence type="ECO:0000313" key="2">
    <source>
        <dbReference type="Proteomes" id="UP001148662"/>
    </source>
</evidence>
<accession>A0ACC1SYL6</accession>